<proteinExistence type="predicted"/>
<accession>L0DI58</accession>
<evidence type="ECO:0000313" key="1">
    <source>
        <dbReference type="EMBL" id="AGA29079.1"/>
    </source>
</evidence>
<keyword evidence="2" id="KW-1185">Reference proteome</keyword>
<reference evidence="1 2" key="1">
    <citation type="submission" date="2012-02" db="EMBL/GenBank/DDBJ databases">
        <title>Complete sequence of chromosome of Singulisphaera acidiphila DSM 18658.</title>
        <authorList>
            <consortium name="US DOE Joint Genome Institute (JGI-PGF)"/>
            <person name="Lucas S."/>
            <person name="Copeland A."/>
            <person name="Lapidus A."/>
            <person name="Glavina del Rio T."/>
            <person name="Dalin E."/>
            <person name="Tice H."/>
            <person name="Bruce D."/>
            <person name="Goodwin L."/>
            <person name="Pitluck S."/>
            <person name="Peters L."/>
            <person name="Ovchinnikova G."/>
            <person name="Chertkov O."/>
            <person name="Kyrpides N."/>
            <person name="Mavromatis K."/>
            <person name="Ivanova N."/>
            <person name="Brettin T."/>
            <person name="Detter J.C."/>
            <person name="Han C."/>
            <person name="Larimer F."/>
            <person name="Land M."/>
            <person name="Hauser L."/>
            <person name="Markowitz V."/>
            <person name="Cheng J.-F."/>
            <person name="Hugenholtz P."/>
            <person name="Woyke T."/>
            <person name="Wu D."/>
            <person name="Tindall B."/>
            <person name="Pomrenke H."/>
            <person name="Brambilla E."/>
            <person name="Klenk H.-P."/>
            <person name="Eisen J.A."/>
        </authorList>
    </citation>
    <scope>NUCLEOTIDE SEQUENCE [LARGE SCALE GENOMIC DNA]</scope>
    <source>
        <strain evidence="2">ATCC BAA-1392 / DSM 18658 / VKM B-2454 / MOB10</strain>
    </source>
</reference>
<protein>
    <submittedName>
        <fullName evidence="1">Uncharacterized protein</fullName>
    </submittedName>
</protein>
<evidence type="ECO:0000313" key="2">
    <source>
        <dbReference type="Proteomes" id="UP000010798"/>
    </source>
</evidence>
<name>L0DI58_SINAD</name>
<dbReference type="RefSeq" id="WP_015248187.1">
    <property type="nucleotide sequence ID" value="NC_019892.1"/>
</dbReference>
<dbReference type="AlphaFoldDB" id="L0DI58"/>
<dbReference type="KEGG" id="saci:Sinac_4923"/>
<dbReference type="HOGENOM" id="CLU_2345149_0_0_0"/>
<dbReference type="EMBL" id="CP003364">
    <property type="protein sequence ID" value="AGA29079.1"/>
    <property type="molecule type" value="Genomic_DNA"/>
</dbReference>
<gene>
    <name evidence="1" type="ordered locus">Sinac_4923</name>
</gene>
<dbReference type="Proteomes" id="UP000010798">
    <property type="component" value="Chromosome"/>
</dbReference>
<organism evidence="1 2">
    <name type="scientific">Singulisphaera acidiphila (strain ATCC BAA-1392 / DSM 18658 / VKM B-2454 / MOB10)</name>
    <dbReference type="NCBI Taxonomy" id="886293"/>
    <lineage>
        <taxon>Bacteria</taxon>
        <taxon>Pseudomonadati</taxon>
        <taxon>Planctomycetota</taxon>
        <taxon>Planctomycetia</taxon>
        <taxon>Isosphaerales</taxon>
        <taxon>Isosphaeraceae</taxon>
        <taxon>Singulisphaera</taxon>
    </lineage>
</organism>
<sequence length="97" mass="10901">MDGEALRFRSYSAIATKQRDPSDPALLAASVRDVAIEARRILNDSARNPFEVGALSKRINDLQSQVPRRSANELSRWLENLSREVDSDSQRDQMVTA</sequence>